<organism evidence="5 6">
    <name type="scientific">Paeniglutamicibacter kerguelensis</name>
    <dbReference type="NCBI Taxonomy" id="254788"/>
    <lineage>
        <taxon>Bacteria</taxon>
        <taxon>Bacillati</taxon>
        <taxon>Actinomycetota</taxon>
        <taxon>Actinomycetes</taxon>
        <taxon>Micrococcales</taxon>
        <taxon>Micrococcaceae</taxon>
        <taxon>Paeniglutamicibacter</taxon>
    </lineage>
</organism>
<reference evidence="5 6" key="1">
    <citation type="submission" date="2021-03" db="EMBL/GenBank/DDBJ databases">
        <title>Sequencing the genomes of 1000 actinobacteria strains.</title>
        <authorList>
            <person name="Klenk H.-P."/>
        </authorList>
    </citation>
    <scope>NUCLEOTIDE SEQUENCE [LARGE SCALE GENOMIC DNA]</scope>
    <source>
        <strain evidence="5 6">DSM 15797</strain>
    </source>
</reference>
<dbReference type="Gene3D" id="3.30.70.920">
    <property type="match status" value="1"/>
</dbReference>
<dbReference type="SUPFAM" id="SSF46785">
    <property type="entry name" value="Winged helix' DNA-binding domain"/>
    <property type="match status" value="1"/>
</dbReference>
<dbReference type="PANTHER" id="PTHR30154">
    <property type="entry name" value="LEUCINE-RESPONSIVE REGULATORY PROTEIN"/>
    <property type="match status" value="1"/>
</dbReference>
<dbReference type="Gene3D" id="1.10.10.10">
    <property type="entry name" value="Winged helix-like DNA-binding domain superfamily/Winged helix DNA-binding domain"/>
    <property type="match status" value="1"/>
</dbReference>
<gene>
    <name evidence="5" type="ORF">JOF47_002313</name>
</gene>
<keyword evidence="1" id="KW-0805">Transcription regulation</keyword>
<dbReference type="SUPFAM" id="SSF54909">
    <property type="entry name" value="Dimeric alpha+beta barrel"/>
    <property type="match status" value="1"/>
</dbReference>
<keyword evidence="6" id="KW-1185">Reference proteome</keyword>
<evidence type="ECO:0000313" key="6">
    <source>
        <dbReference type="Proteomes" id="UP001296993"/>
    </source>
</evidence>
<evidence type="ECO:0000259" key="4">
    <source>
        <dbReference type="PROSITE" id="PS50956"/>
    </source>
</evidence>
<dbReference type="GO" id="GO:0003677">
    <property type="term" value="F:DNA binding"/>
    <property type="evidence" value="ECO:0007669"/>
    <property type="project" value="UniProtKB-KW"/>
</dbReference>
<proteinExistence type="predicted"/>
<evidence type="ECO:0000256" key="1">
    <source>
        <dbReference type="ARBA" id="ARBA00023015"/>
    </source>
</evidence>
<comment type="caution">
    <text evidence="5">The sequence shown here is derived from an EMBL/GenBank/DDBJ whole genome shotgun (WGS) entry which is preliminary data.</text>
</comment>
<dbReference type="PROSITE" id="PS50956">
    <property type="entry name" value="HTH_ASNC_2"/>
    <property type="match status" value="1"/>
</dbReference>
<name>A0ABS4XEA9_9MICC</name>
<dbReference type="InterPro" id="IPR011008">
    <property type="entry name" value="Dimeric_a/b-barrel"/>
</dbReference>
<dbReference type="InterPro" id="IPR036388">
    <property type="entry name" value="WH-like_DNA-bd_sf"/>
</dbReference>
<keyword evidence="2 5" id="KW-0238">DNA-binding</keyword>
<dbReference type="InterPro" id="IPR019888">
    <property type="entry name" value="Tscrpt_reg_AsnC-like"/>
</dbReference>
<dbReference type="InterPro" id="IPR019887">
    <property type="entry name" value="Tscrpt_reg_AsnC/Lrp_C"/>
</dbReference>
<dbReference type="Pfam" id="PF13412">
    <property type="entry name" value="HTH_24"/>
    <property type="match status" value="1"/>
</dbReference>
<dbReference type="Pfam" id="PF01037">
    <property type="entry name" value="AsnC_trans_reg"/>
    <property type="match status" value="1"/>
</dbReference>
<sequence>MAFSTSPQLPAELDAVDRRIIQELVNDARISNAMLAQRTGIAPSTALLRTRSLVERGVLTGYHAEVSLPAVGRSVQALISVRLRVHDRVQIDRFTEKMPQLPEVLSMFHVSGATDYLLHIAVSSTEALRDWVLDNLATDESVGHTETTLVFGHHKGHGGPVPEEPLG</sequence>
<dbReference type="PANTHER" id="PTHR30154:SF54">
    <property type="entry name" value="POSSIBLE TRANSCRIPTIONAL REGULATORY PROTEIN (PROBABLY LRP_ASNC-FAMILY)"/>
    <property type="match status" value="1"/>
</dbReference>
<evidence type="ECO:0000256" key="2">
    <source>
        <dbReference type="ARBA" id="ARBA00023125"/>
    </source>
</evidence>
<dbReference type="PRINTS" id="PR00033">
    <property type="entry name" value="HTHASNC"/>
</dbReference>
<feature type="domain" description="HTH asnC-type" evidence="4">
    <location>
        <begin position="13"/>
        <end position="74"/>
    </location>
</feature>
<dbReference type="SMART" id="SM00344">
    <property type="entry name" value="HTH_ASNC"/>
    <property type="match status" value="1"/>
</dbReference>
<dbReference type="InterPro" id="IPR036390">
    <property type="entry name" value="WH_DNA-bd_sf"/>
</dbReference>
<dbReference type="EMBL" id="JAGIOF010000001">
    <property type="protein sequence ID" value="MBP2386802.1"/>
    <property type="molecule type" value="Genomic_DNA"/>
</dbReference>
<dbReference type="Proteomes" id="UP001296993">
    <property type="component" value="Unassembled WGS sequence"/>
</dbReference>
<accession>A0ABS4XEA9</accession>
<evidence type="ECO:0000256" key="3">
    <source>
        <dbReference type="ARBA" id="ARBA00023163"/>
    </source>
</evidence>
<evidence type="ECO:0000313" key="5">
    <source>
        <dbReference type="EMBL" id="MBP2386802.1"/>
    </source>
</evidence>
<protein>
    <submittedName>
        <fullName evidence="5">DNA-binding Lrp family transcriptional regulator</fullName>
    </submittedName>
</protein>
<dbReference type="InterPro" id="IPR000485">
    <property type="entry name" value="AsnC-type_HTH_dom"/>
</dbReference>
<dbReference type="RefSeq" id="WP_209998100.1">
    <property type="nucleotide sequence ID" value="NZ_BAAAJY010000010.1"/>
</dbReference>
<keyword evidence="3" id="KW-0804">Transcription</keyword>